<dbReference type="InterPro" id="IPR051464">
    <property type="entry name" value="Peptidase_M42_aminopept"/>
</dbReference>
<evidence type="ECO:0000256" key="2">
    <source>
        <dbReference type="ARBA" id="ARBA00022438"/>
    </source>
</evidence>
<accession>A0A0C1QUS6</accession>
<comment type="caution">
    <text evidence="8">The sequence shown here is derived from an EMBL/GenBank/DDBJ whole genome shotgun (WGS) entry which is preliminary data.</text>
</comment>
<evidence type="ECO:0000256" key="6">
    <source>
        <dbReference type="PIRNR" id="PIRNR001123"/>
    </source>
</evidence>
<dbReference type="GO" id="GO:0006508">
    <property type="term" value="P:proteolysis"/>
    <property type="evidence" value="ECO:0007669"/>
    <property type="project" value="UniProtKB-KW"/>
</dbReference>
<dbReference type="Proteomes" id="UP000031366">
    <property type="component" value="Unassembled WGS sequence"/>
</dbReference>
<dbReference type="InterPro" id="IPR008007">
    <property type="entry name" value="Peptidase_M42"/>
</dbReference>
<dbReference type="SUPFAM" id="SSF53187">
    <property type="entry name" value="Zn-dependent exopeptidases"/>
    <property type="match status" value="1"/>
</dbReference>
<evidence type="ECO:0000313" key="9">
    <source>
        <dbReference type="Proteomes" id="UP000031366"/>
    </source>
</evidence>
<gene>
    <name evidence="8" type="ORF">U732_523</name>
</gene>
<keyword evidence="3" id="KW-0645">Protease</keyword>
<dbReference type="RefSeq" id="WP_039636419.1">
    <property type="nucleotide sequence ID" value="NZ_AYSO01000020.1"/>
</dbReference>
<dbReference type="GO" id="GO:0004177">
    <property type="term" value="F:aminopeptidase activity"/>
    <property type="evidence" value="ECO:0007669"/>
    <property type="project" value="UniProtKB-UniRule"/>
</dbReference>
<keyword evidence="4 7" id="KW-0479">Metal-binding</keyword>
<proteinExistence type="inferred from homology"/>
<dbReference type="EMBL" id="AYSO01000020">
    <property type="protein sequence ID" value="KIE44787.1"/>
    <property type="molecule type" value="Genomic_DNA"/>
</dbReference>
<dbReference type="InterPro" id="IPR023367">
    <property type="entry name" value="Peptidase_M42_dom2"/>
</dbReference>
<keyword evidence="5" id="KW-0378">Hydrolase</keyword>
<organism evidence="8 9">
    <name type="scientific">Clostridium argentinense CDC 2741</name>
    <dbReference type="NCBI Taxonomy" id="1418104"/>
    <lineage>
        <taxon>Bacteria</taxon>
        <taxon>Bacillati</taxon>
        <taxon>Bacillota</taxon>
        <taxon>Clostridia</taxon>
        <taxon>Eubacteriales</taxon>
        <taxon>Clostridiaceae</taxon>
        <taxon>Clostridium</taxon>
    </lineage>
</organism>
<dbReference type="SUPFAM" id="SSF101821">
    <property type="entry name" value="Aminopeptidase/glucanase lid domain"/>
    <property type="match status" value="1"/>
</dbReference>
<dbReference type="STRING" id="29341.RSJ17_05430"/>
<feature type="binding site" evidence="7">
    <location>
        <position position="64"/>
    </location>
    <ligand>
        <name>Zn(2+)</name>
        <dbReference type="ChEBI" id="CHEBI:29105"/>
        <label>1</label>
    </ligand>
</feature>
<sequence length="330" mass="36476">MDILLEKLIKAFGTSSHEEGVRNVIFDKLNELDVNYEVDKMDNVIVKMGAKVQCEEDKLMFVSHMDTIGLIATVIDDKGFVKVGNLGDFKINNIIDSLVVFENGTIGRVCSDKKSSEIDDVYIDLGVNSREEALKKIKEGDVAVLKGEIVKIGDNISAPALDNRVGCYMLLKIIEGLSKDREKLGELNKEFSFVFSTQNMLDGRGARAAAYSINPMYCIIVDAEESSDNLEGKGRFKLGNGVGLHVFDGNLIIHHEAKEMLENACKKANIEPQYVFSEKGTDGGRIQRETNGIKTGVLSVPVRYKNSIAEMANIKDIEKGIEVLCNVIFN</sequence>
<dbReference type="OrthoDB" id="9772053at2"/>
<dbReference type="Pfam" id="PF05343">
    <property type="entry name" value="Peptidase_M42"/>
    <property type="match status" value="1"/>
</dbReference>
<evidence type="ECO:0000256" key="5">
    <source>
        <dbReference type="ARBA" id="ARBA00022801"/>
    </source>
</evidence>
<keyword evidence="9" id="KW-1185">Reference proteome</keyword>
<evidence type="ECO:0000256" key="7">
    <source>
        <dbReference type="PIRSR" id="PIRSR001123-2"/>
    </source>
</evidence>
<dbReference type="PANTHER" id="PTHR32481:SF0">
    <property type="entry name" value="AMINOPEPTIDASE YPDE-RELATED"/>
    <property type="match status" value="1"/>
</dbReference>
<reference evidence="8 9" key="1">
    <citation type="journal article" date="2015" name="Infect. Genet. Evol.">
        <title>Genomic sequences of six botulinum neurotoxin-producing strains representing three clostridial species illustrate the mobility and diversity of botulinum neurotoxin genes.</title>
        <authorList>
            <person name="Smith T.J."/>
            <person name="Hill K.K."/>
            <person name="Xie G."/>
            <person name="Foley B.T."/>
            <person name="Williamson C.H."/>
            <person name="Foster J.T."/>
            <person name="Johnson S.L."/>
            <person name="Chertkov O."/>
            <person name="Teshima H."/>
            <person name="Gibbons H.S."/>
            <person name="Johnsky L.A."/>
            <person name="Karavis M.A."/>
            <person name="Smith L.A."/>
        </authorList>
    </citation>
    <scope>NUCLEOTIDE SEQUENCE [LARGE SCALE GENOMIC DNA]</scope>
    <source>
        <strain evidence="8 9">CDC 2741</strain>
    </source>
</reference>
<dbReference type="AlphaFoldDB" id="A0A0C1QUS6"/>
<dbReference type="Gene3D" id="3.40.630.10">
    <property type="entry name" value="Zn peptidases"/>
    <property type="match status" value="1"/>
</dbReference>
<dbReference type="PANTHER" id="PTHR32481">
    <property type="entry name" value="AMINOPEPTIDASE"/>
    <property type="match status" value="1"/>
</dbReference>
<protein>
    <submittedName>
        <fullName evidence="8">M42 glutamyl aminopeptidase family protein</fullName>
    </submittedName>
</protein>
<evidence type="ECO:0000256" key="4">
    <source>
        <dbReference type="ARBA" id="ARBA00022723"/>
    </source>
</evidence>
<feature type="binding site" evidence="7">
    <location>
        <position position="162"/>
    </location>
    <ligand>
        <name>Zn(2+)</name>
        <dbReference type="ChEBI" id="CHEBI:29105"/>
        <label>1</label>
    </ligand>
</feature>
<name>A0A0C1QUS6_9CLOT</name>
<evidence type="ECO:0000313" key="8">
    <source>
        <dbReference type="EMBL" id="KIE44787.1"/>
    </source>
</evidence>
<keyword evidence="2 8" id="KW-0031">Aminopeptidase</keyword>
<feature type="binding site" evidence="7">
    <location>
        <position position="162"/>
    </location>
    <ligand>
        <name>Zn(2+)</name>
        <dbReference type="ChEBI" id="CHEBI:29105"/>
        <label>2</label>
    </ligand>
</feature>
<evidence type="ECO:0000256" key="1">
    <source>
        <dbReference type="ARBA" id="ARBA00006272"/>
    </source>
</evidence>
<comment type="cofactor">
    <cofactor evidence="7">
        <name>a divalent metal cation</name>
        <dbReference type="ChEBI" id="CHEBI:60240"/>
    </cofactor>
    <text evidence="7">Binds 2 divalent metal cations per subunit.</text>
</comment>
<dbReference type="Gene3D" id="2.40.30.40">
    <property type="entry name" value="Peptidase M42, domain 2"/>
    <property type="match status" value="1"/>
</dbReference>
<dbReference type="GO" id="GO:0046872">
    <property type="term" value="F:metal ion binding"/>
    <property type="evidence" value="ECO:0007669"/>
    <property type="project" value="UniProtKB-UniRule"/>
</dbReference>
<dbReference type="PIRSF" id="PIRSF001123">
    <property type="entry name" value="PepA_GA"/>
    <property type="match status" value="1"/>
</dbReference>
<comment type="similarity">
    <text evidence="1 6">Belongs to the peptidase M42 family.</text>
</comment>
<evidence type="ECO:0000256" key="3">
    <source>
        <dbReference type="ARBA" id="ARBA00022670"/>
    </source>
</evidence>
<feature type="binding site" evidence="7">
    <location>
        <position position="222"/>
    </location>
    <ligand>
        <name>Zn(2+)</name>
        <dbReference type="ChEBI" id="CHEBI:29105"/>
        <label>1</label>
    </ligand>
</feature>